<sequence>MTTWDGMIWHQCAYDMDETWGIQFNTTVETSAPEKMGFIMNQNTQSYWAGTNFFQMFYTHFLPELRARWAELRDAGTISYESIAKLVKQQADFIDPAMMELDLAIWPPNGSDVVDYGAPGRNYYTFILDWANRRIAWIDT</sequence>
<dbReference type="Proteomes" id="UP000256572">
    <property type="component" value="Plasmid pSH1"/>
</dbReference>
<keyword evidence="1" id="KW-0614">Plasmid</keyword>
<evidence type="ECO:0000313" key="2">
    <source>
        <dbReference type="Proteomes" id="UP000256572"/>
    </source>
</evidence>
<organism evidence="1 2">
    <name type="scientific">Acetobacter pomorum</name>
    <dbReference type="NCBI Taxonomy" id="65959"/>
    <lineage>
        <taxon>Bacteria</taxon>
        <taxon>Pseudomonadati</taxon>
        <taxon>Pseudomonadota</taxon>
        <taxon>Alphaproteobacteria</taxon>
        <taxon>Acetobacterales</taxon>
        <taxon>Acetobacteraceae</taxon>
        <taxon>Acetobacter</taxon>
    </lineage>
</organism>
<geneLocation type="plasmid" evidence="2">
    <name>psh1</name>
</geneLocation>
<reference evidence="1 2" key="2">
    <citation type="submission" date="2018-08" db="EMBL/GenBank/DDBJ databases">
        <title>Acetobacter oryzifermentans sp. nov., isolated from Korea traditional vinegar and reclassification of Acetobacter pasteurianus subsp. ascendens (Henneberg 1898) as Acetobacter ascendens comb. nov.</title>
        <authorList>
            <person name="Cho G.Y."/>
            <person name="Lee S.H."/>
        </authorList>
    </citation>
    <scope>NUCLEOTIDE SEQUENCE [LARGE SCALE GENOMIC DNA]</scope>
    <source>
        <strain evidence="1 2">SH</strain>
        <plasmid evidence="2">psh1</plasmid>
    </source>
</reference>
<accession>A0AAN1UAD5</accession>
<reference evidence="1 2" key="1">
    <citation type="submission" date="2017-09" db="EMBL/GenBank/DDBJ databases">
        <authorList>
            <person name="Kim K.H."/>
            <person name="Chun B.H."/>
            <person name="Han G.S."/>
            <person name="Hyun S.G."/>
            <person name="Jeon C.O."/>
        </authorList>
    </citation>
    <scope>NUCLEOTIDE SEQUENCE [LARGE SCALE GENOMIC DNA]</scope>
    <source>
        <strain evidence="1 2">SH</strain>
        <plasmid evidence="2">psh1</plasmid>
    </source>
</reference>
<dbReference type="EMBL" id="CP023190">
    <property type="protein sequence ID" value="AXN01810.1"/>
    <property type="molecule type" value="Genomic_DNA"/>
</dbReference>
<protein>
    <submittedName>
        <fullName evidence="1">Uncharacterized protein</fullName>
    </submittedName>
</protein>
<proteinExistence type="predicted"/>
<gene>
    <name evidence="1" type="ORF">CJF59_14355</name>
</gene>
<evidence type="ECO:0000313" key="1">
    <source>
        <dbReference type="EMBL" id="AXN01810.1"/>
    </source>
</evidence>
<name>A0AAN1UAD5_9PROT</name>
<dbReference type="AlphaFoldDB" id="A0AAN1UAD5"/>